<feature type="non-terminal residue" evidence="1">
    <location>
        <position position="241"/>
    </location>
</feature>
<dbReference type="EMBL" id="JBHTIS010002794">
    <property type="protein sequence ID" value="MFD1050375.1"/>
    <property type="molecule type" value="Genomic_DNA"/>
</dbReference>
<protein>
    <submittedName>
        <fullName evidence="1">Uncharacterized protein</fullName>
    </submittedName>
</protein>
<evidence type="ECO:0000313" key="2">
    <source>
        <dbReference type="Proteomes" id="UP001597045"/>
    </source>
</evidence>
<sequence>MENLIADCMKAQGFQYVPHVINYSSGQSQMSGDPSQVPYDRLKEFRQKYGYAIYGRDAFPNDPAVGNTQDPPNPNNAIRDGLDPARKQAYDKALQGTMVVENGKKKMTDQGCAGKASLQVYGDHEDKPDPKAQAEYSQLLQQFRTDPQVVKAAQGYATCLRQKGYQVESTKPGSIEMDLQQQVTKERAALPDKIDMATAQQGLRKEITRSLDDLECGRDYEKAAQPFVAKLLASPSTCLLH</sequence>
<proteinExistence type="predicted"/>
<evidence type="ECO:0000313" key="1">
    <source>
        <dbReference type="EMBL" id="MFD1050375.1"/>
    </source>
</evidence>
<dbReference type="Proteomes" id="UP001597045">
    <property type="component" value="Unassembled WGS sequence"/>
</dbReference>
<keyword evidence="2" id="KW-1185">Reference proteome</keyword>
<name>A0ABW3MLR8_9PSEU</name>
<organism evidence="1 2">
    <name type="scientific">Kibdelosporangium lantanae</name>
    <dbReference type="NCBI Taxonomy" id="1497396"/>
    <lineage>
        <taxon>Bacteria</taxon>
        <taxon>Bacillati</taxon>
        <taxon>Actinomycetota</taxon>
        <taxon>Actinomycetes</taxon>
        <taxon>Pseudonocardiales</taxon>
        <taxon>Pseudonocardiaceae</taxon>
        <taxon>Kibdelosporangium</taxon>
    </lineage>
</organism>
<gene>
    <name evidence="1" type="ORF">ACFQ1S_35040</name>
</gene>
<comment type="caution">
    <text evidence="1">The sequence shown here is derived from an EMBL/GenBank/DDBJ whole genome shotgun (WGS) entry which is preliminary data.</text>
</comment>
<reference evidence="2" key="1">
    <citation type="journal article" date="2019" name="Int. J. Syst. Evol. Microbiol.">
        <title>The Global Catalogue of Microorganisms (GCM) 10K type strain sequencing project: providing services to taxonomists for standard genome sequencing and annotation.</title>
        <authorList>
            <consortium name="The Broad Institute Genomics Platform"/>
            <consortium name="The Broad Institute Genome Sequencing Center for Infectious Disease"/>
            <person name="Wu L."/>
            <person name="Ma J."/>
        </authorList>
    </citation>
    <scope>NUCLEOTIDE SEQUENCE [LARGE SCALE GENOMIC DNA]</scope>
    <source>
        <strain evidence="2">JCM 31486</strain>
    </source>
</reference>
<accession>A0ABW3MLR8</accession>